<evidence type="ECO:0000313" key="2">
    <source>
        <dbReference type="EMBL" id="MBD7968600.1"/>
    </source>
</evidence>
<evidence type="ECO:0000259" key="1">
    <source>
        <dbReference type="Pfam" id="PF13556"/>
    </source>
</evidence>
<dbReference type="RefSeq" id="WP_191799850.1">
    <property type="nucleotide sequence ID" value="NZ_JACSQL010000004.1"/>
</dbReference>
<dbReference type="InterPro" id="IPR042070">
    <property type="entry name" value="PucR_C-HTH_sf"/>
</dbReference>
<keyword evidence="3" id="KW-1185">Reference proteome</keyword>
<gene>
    <name evidence="2" type="ORF">H9647_11055</name>
</gene>
<sequence length="53" mass="6160">MFLFLYSHQKRSTANFLALHRNTVIYRLDKCEQLTGRSLRVPTTACASVQLFL</sequence>
<dbReference type="Pfam" id="PF13556">
    <property type="entry name" value="HTH_30"/>
    <property type="match status" value="1"/>
</dbReference>
<proteinExistence type="predicted"/>
<name>A0ABR8SYM7_9BACL</name>
<dbReference type="EMBL" id="JACSQL010000004">
    <property type="protein sequence ID" value="MBD7968600.1"/>
    <property type="molecule type" value="Genomic_DNA"/>
</dbReference>
<dbReference type="Proteomes" id="UP000608071">
    <property type="component" value="Unassembled WGS sequence"/>
</dbReference>
<comment type="caution">
    <text evidence="2">The sequence shown here is derived from an EMBL/GenBank/DDBJ whole genome shotgun (WGS) entry which is preliminary data.</text>
</comment>
<protein>
    <submittedName>
        <fullName evidence="2">Helix-turn-helix domain-containing protein</fullName>
    </submittedName>
</protein>
<dbReference type="InterPro" id="IPR025736">
    <property type="entry name" value="PucR_C-HTH_dom"/>
</dbReference>
<dbReference type="Gene3D" id="1.10.10.2840">
    <property type="entry name" value="PucR C-terminal helix-turn-helix domain"/>
    <property type="match status" value="1"/>
</dbReference>
<accession>A0ABR8SYM7</accession>
<feature type="domain" description="PucR C-terminal helix-turn-helix" evidence="1">
    <location>
        <begin position="8"/>
        <end position="46"/>
    </location>
</feature>
<reference evidence="2 3" key="1">
    <citation type="submission" date="2020-08" db="EMBL/GenBank/DDBJ databases">
        <title>A Genomic Blueprint of the Chicken Gut Microbiome.</title>
        <authorList>
            <person name="Gilroy R."/>
            <person name="Ravi A."/>
            <person name="Getino M."/>
            <person name="Pursley I."/>
            <person name="Horton D.L."/>
            <person name="Alikhan N.-F."/>
            <person name="Baker D."/>
            <person name="Gharbi K."/>
            <person name="Hall N."/>
            <person name="Watson M."/>
            <person name="Adriaenssens E.M."/>
            <person name="Foster-Nyarko E."/>
            <person name="Jarju S."/>
            <person name="Secka A."/>
            <person name="Antonio M."/>
            <person name="Oren A."/>
            <person name="Chaudhuri R."/>
            <person name="La Ragione R.M."/>
            <person name="Hildebrand F."/>
            <person name="Pallen M.J."/>
        </authorList>
    </citation>
    <scope>NUCLEOTIDE SEQUENCE [LARGE SCALE GENOMIC DNA]</scope>
    <source>
        <strain evidence="2 3">Sa2BVA9</strain>
    </source>
</reference>
<organism evidence="2 3">
    <name type="scientific">Paenibacillus gallinarum</name>
    <dbReference type="NCBI Taxonomy" id="2762232"/>
    <lineage>
        <taxon>Bacteria</taxon>
        <taxon>Bacillati</taxon>
        <taxon>Bacillota</taxon>
        <taxon>Bacilli</taxon>
        <taxon>Bacillales</taxon>
        <taxon>Paenibacillaceae</taxon>
        <taxon>Paenibacillus</taxon>
    </lineage>
</organism>
<evidence type="ECO:0000313" key="3">
    <source>
        <dbReference type="Proteomes" id="UP000608071"/>
    </source>
</evidence>